<accession>A0A919IMP5</accession>
<comment type="caution">
    <text evidence="2">The sequence shown here is derived from an EMBL/GenBank/DDBJ whole genome shotgun (WGS) entry which is preliminary data.</text>
</comment>
<dbReference type="Pfam" id="PF00296">
    <property type="entry name" value="Bac_luciferase"/>
    <property type="match status" value="1"/>
</dbReference>
<dbReference type="EMBL" id="BOMH01000051">
    <property type="protein sequence ID" value="GID68744.1"/>
    <property type="molecule type" value="Genomic_DNA"/>
</dbReference>
<name>A0A919IMP5_9ACTN</name>
<evidence type="ECO:0000259" key="1">
    <source>
        <dbReference type="Pfam" id="PF00296"/>
    </source>
</evidence>
<protein>
    <recommendedName>
        <fullName evidence="1">Luciferase-like domain-containing protein</fullName>
    </recommendedName>
</protein>
<dbReference type="GO" id="GO:0016705">
    <property type="term" value="F:oxidoreductase activity, acting on paired donors, with incorporation or reduction of molecular oxygen"/>
    <property type="evidence" value="ECO:0007669"/>
    <property type="project" value="InterPro"/>
</dbReference>
<evidence type="ECO:0000313" key="3">
    <source>
        <dbReference type="Proteomes" id="UP000619479"/>
    </source>
</evidence>
<dbReference type="PANTHER" id="PTHR43244:SF2">
    <property type="entry name" value="CONSERVED HYPOTHETICAL ALANINE AND PROLINE-RICH PROTEIN"/>
    <property type="match status" value="1"/>
</dbReference>
<dbReference type="InterPro" id="IPR011251">
    <property type="entry name" value="Luciferase-like_dom"/>
</dbReference>
<dbReference type="PANTHER" id="PTHR43244">
    <property type="match status" value="1"/>
</dbReference>
<gene>
    <name evidence="2" type="ORF">Acy02nite_66250</name>
</gene>
<feature type="domain" description="Luciferase-like" evidence="1">
    <location>
        <begin position="133"/>
        <end position="319"/>
    </location>
</feature>
<evidence type="ECO:0000313" key="2">
    <source>
        <dbReference type="EMBL" id="GID68744.1"/>
    </source>
</evidence>
<dbReference type="RefSeq" id="WP_239175427.1">
    <property type="nucleotide sequence ID" value="NZ_BOMH01000051.1"/>
</dbReference>
<organism evidence="2 3">
    <name type="scientific">Actinoplanes cyaneus</name>
    <dbReference type="NCBI Taxonomy" id="52696"/>
    <lineage>
        <taxon>Bacteria</taxon>
        <taxon>Bacillati</taxon>
        <taxon>Actinomycetota</taxon>
        <taxon>Actinomycetes</taxon>
        <taxon>Micromonosporales</taxon>
        <taxon>Micromonosporaceae</taxon>
        <taxon>Actinoplanes</taxon>
    </lineage>
</organism>
<dbReference type="SUPFAM" id="SSF51679">
    <property type="entry name" value="Bacterial luciferase-like"/>
    <property type="match status" value="1"/>
</dbReference>
<dbReference type="InterPro" id="IPR050564">
    <property type="entry name" value="F420-G6PD/mer"/>
</dbReference>
<dbReference type="InterPro" id="IPR036661">
    <property type="entry name" value="Luciferase-like_sf"/>
</dbReference>
<proteinExistence type="predicted"/>
<sequence>MTGRSDRSTGPCLSLRPVLHASPRPVLHASPRPVLHASPRPVLHASLPPVLLTSLPPVLLTSLPPVLLTSLPRFCSPEGAPGHGFDPGRTERIQVRPRAYAGSRPGEDAARRRVRDSGRMTEHAFRFGVIAGQARSGAEWAATARRAEELGYDILLIPDTLFTLSPFAALAAAAAATSTLRVGTYVLNVPNRTPAHVAWESRSLQTLSDGRFELGVGGGRPSGHTDTAALGGMWGTPAERLRRTADTIAAARRSPVPPKVLVAASKPGMMRLAAERADVVTFGLPPATTAGELFRTAEAFRRLSDRADQVELMLGVTAFAPSIFALPDQLSRQVGGDPREMAASGAATFLIGDADHAAEELLRRRAEAGFSYYAVNGQFMEDFAPVVQRLRETRPLTAA</sequence>
<dbReference type="Proteomes" id="UP000619479">
    <property type="component" value="Unassembled WGS sequence"/>
</dbReference>
<keyword evidence="3" id="KW-1185">Reference proteome</keyword>
<dbReference type="AlphaFoldDB" id="A0A919IMP5"/>
<dbReference type="Gene3D" id="3.20.20.30">
    <property type="entry name" value="Luciferase-like domain"/>
    <property type="match status" value="1"/>
</dbReference>
<reference evidence="2" key="1">
    <citation type="submission" date="2021-01" db="EMBL/GenBank/DDBJ databases">
        <title>Whole genome shotgun sequence of Actinoplanes cyaneus NBRC 14990.</title>
        <authorList>
            <person name="Komaki H."/>
            <person name="Tamura T."/>
        </authorList>
    </citation>
    <scope>NUCLEOTIDE SEQUENCE</scope>
    <source>
        <strain evidence="2">NBRC 14990</strain>
    </source>
</reference>